<accession>A0ABY8US62</accession>
<feature type="region of interest" description="Disordered" evidence="1">
    <location>
        <begin position="1"/>
        <end position="42"/>
    </location>
</feature>
<evidence type="ECO:0000313" key="2">
    <source>
        <dbReference type="EMBL" id="WIF96349.1"/>
    </source>
</evidence>
<dbReference type="Proteomes" id="UP001236652">
    <property type="component" value="Chromosome"/>
</dbReference>
<gene>
    <name evidence="2" type="ORF">QNI29_11345</name>
</gene>
<protein>
    <recommendedName>
        <fullName evidence="4">Spore protein</fullName>
    </recommendedName>
</protein>
<evidence type="ECO:0000256" key="1">
    <source>
        <dbReference type="SAM" id="MobiDB-lite"/>
    </source>
</evidence>
<reference evidence="2 3" key="1">
    <citation type="submission" date="2023-05" db="EMBL/GenBank/DDBJ databases">
        <title>Comparative genomics reveals the evidence of polycyclic aromatic hydrocarbons degradation in moderately halophilic genus Pontibacillus.</title>
        <authorList>
            <person name="Yang H."/>
            <person name="Qian Z."/>
        </authorList>
    </citation>
    <scope>NUCLEOTIDE SEQUENCE [LARGE SCALE GENOMIC DNA]</scope>
    <source>
        <strain evidence="3">HN14</strain>
    </source>
</reference>
<evidence type="ECO:0008006" key="4">
    <source>
        <dbReference type="Google" id="ProtNLM"/>
    </source>
</evidence>
<proteinExistence type="predicted"/>
<keyword evidence="3" id="KW-1185">Reference proteome</keyword>
<name>A0ABY8US62_9BACI</name>
<dbReference type="RefSeq" id="WP_255687230.1">
    <property type="nucleotide sequence ID" value="NZ_CP126446.1"/>
</dbReference>
<dbReference type="EMBL" id="CP126446">
    <property type="protein sequence ID" value="WIF96349.1"/>
    <property type="molecule type" value="Genomic_DNA"/>
</dbReference>
<evidence type="ECO:0000313" key="3">
    <source>
        <dbReference type="Proteomes" id="UP001236652"/>
    </source>
</evidence>
<feature type="compositionally biased region" description="Basic and acidic residues" evidence="1">
    <location>
        <begin position="15"/>
        <end position="42"/>
    </location>
</feature>
<sequence>MGKKGRNTQAQKPLKNGEPKQRNENFKGDGNPKLDGENRPAT</sequence>
<organism evidence="2 3">
    <name type="scientific">Pontibacillus chungwhensis</name>
    <dbReference type="NCBI Taxonomy" id="265426"/>
    <lineage>
        <taxon>Bacteria</taxon>
        <taxon>Bacillati</taxon>
        <taxon>Bacillota</taxon>
        <taxon>Bacilli</taxon>
        <taxon>Bacillales</taxon>
        <taxon>Bacillaceae</taxon>
        <taxon>Pontibacillus</taxon>
    </lineage>
</organism>